<evidence type="ECO:0000256" key="1">
    <source>
        <dbReference type="ARBA" id="ARBA00022737"/>
    </source>
</evidence>
<dbReference type="InterPro" id="IPR033396">
    <property type="entry name" value="DUF5107"/>
</dbReference>
<dbReference type="EMBL" id="WKLP01000027">
    <property type="protein sequence ID" value="MRY13225.1"/>
    <property type="molecule type" value="Genomic_DNA"/>
</dbReference>
<gene>
    <name evidence="7" type="ORF">GKE01_17410</name>
</gene>
<comment type="caution">
    <text evidence="7">The sequence shown here is derived from an EMBL/GenBank/DDBJ whole genome shotgun (WGS) entry which is preliminary data.</text>
</comment>
<feature type="coiled-coil region" evidence="4">
    <location>
        <begin position="1020"/>
        <end position="1047"/>
    </location>
</feature>
<evidence type="ECO:0000313" key="7">
    <source>
        <dbReference type="EMBL" id="MRY13225.1"/>
    </source>
</evidence>
<evidence type="ECO:0000256" key="4">
    <source>
        <dbReference type="SAM" id="Coils"/>
    </source>
</evidence>
<organism evidence="7">
    <name type="scientific">Parabacteroides goldsteinii</name>
    <dbReference type="NCBI Taxonomy" id="328812"/>
    <lineage>
        <taxon>Bacteria</taxon>
        <taxon>Pseudomonadati</taxon>
        <taxon>Bacteroidota</taxon>
        <taxon>Bacteroidia</taxon>
        <taxon>Bacteroidales</taxon>
        <taxon>Tannerellaceae</taxon>
        <taxon>Parabacteroides</taxon>
    </lineage>
</organism>
<sequence length="1102" mass="126309">MKSKFLPLLLLCAGTLWGQQVNMKSVTEKIPTYQIGAPEIDPIFFTGRVYQGAEGYIYPYPLYDVLTEKQVQQDYNVLRLDNQYVDIAILPEIGGRIFAASDKTNDYPFFYTQTGVKPALIGMLGAWLSGGVEWNIPDHHRASSYMPINWTMKENEDGSKTIWVGETELRHRLKWSVGVSVYPNRSWVEAKIKVINPTPMIQSMLYWANVSVHCNDQYQVIFPPDVQFGADHHKVYFTNWPIGEANLGSGENDDLSWWKNFTGNSRSIFAWGSEMSFLAGYDYGKDAGTVHVANRHIVPGKKFFLWGNNANGEMWNKILSDNDGHYLELMVGGYSDNQPDYSWINPGEIREFSQIWYPIKGIKGVKNATNDAAVNFEPTEGNNYRVGYCATTLYENARVVVKYKDRIIMDRRINIDPDKYFLEQVSVPDPSDPSALYTALYDAEGNLLVDYRPIVQEEKPLPKVIDGTKPVKEYKTNEELYLAGLRVDQFNNARLDYMDFYNEALLRDSMDARVNIEVGKHYIRQGKWEKAEQHLLRAQTRLSHDYTTVKNTEALYYLGYLYQMTDNIGKATDAYWAATWTPDFKHRSFYELAVLAVKDKDYKRAMDMIIQSLYVGGRDLQALTLKAYILRMQGKKEEAQETIRYIQQIDPLDYWSAAETNLSVSQGASFLKAGTNHNSKGIIAVQELLEVVNNYMTIGATEDALTLLNSAISLGEPYVSYPLLYYYKAYNLLKGKNTTEFQACLDKAASLSPLNNYPFRIEEIVLFTTLLQERPNDALLHYHLGNLLYYLGQKESGLEHWLHATEADPAFAIAARNVGFGYGCLNDLEKSMKYYDRAINANPNDPLLLTESDKIYEQANVPATQRLKRLESHLKTVMKHDDAVMRLLTLYNATAKYDKAIKIMDTRHFHLWEGGGQVHDIYVDSHMLKGMQLLKRKQYKEAIREFDLANQYPANLEVAPSPRGGYEAKVYYLSGIAYEAMKQADKARECFEKSAETHFRDYLTDLNYYKIKSLRKLNKNEKADAVLSNMQKTLERMQQNLMDSYAKFGEANQNVQQSNISYYSGLIHLLLKNPSAAKNDFNQAIQLYPGNIWAKLMNEDVH</sequence>
<feature type="domain" description="DUF5107" evidence="6">
    <location>
        <begin position="57"/>
        <end position="342"/>
    </location>
</feature>
<feature type="repeat" description="TPR" evidence="3">
    <location>
        <begin position="968"/>
        <end position="1001"/>
    </location>
</feature>
<dbReference type="PANTHER" id="PTHR44943:SF8">
    <property type="entry name" value="TPR REPEAT-CONTAINING PROTEIN MJ0263"/>
    <property type="match status" value="1"/>
</dbReference>
<keyword evidence="5" id="KW-0732">Signal</keyword>
<dbReference type="Gene3D" id="1.25.40.10">
    <property type="entry name" value="Tetratricopeptide repeat domain"/>
    <property type="match status" value="4"/>
</dbReference>
<dbReference type="PROSITE" id="PS50005">
    <property type="entry name" value="TPR"/>
    <property type="match status" value="2"/>
</dbReference>
<keyword evidence="4" id="KW-0175">Coiled coil</keyword>
<dbReference type="SUPFAM" id="SSF48452">
    <property type="entry name" value="TPR-like"/>
    <property type="match status" value="3"/>
</dbReference>
<dbReference type="Pfam" id="PF17128">
    <property type="entry name" value="DUF5107"/>
    <property type="match status" value="1"/>
</dbReference>
<evidence type="ECO:0000256" key="3">
    <source>
        <dbReference type="PROSITE-ProRule" id="PRU00339"/>
    </source>
</evidence>
<dbReference type="InterPro" id="IPR011990">
    <property type="entry name" value="TPR-like_helical_dom_sf"/>
</dbReference>
<name>A0A6G1ZHD6_9BACT</name>
<evidence type="ECO:0000256" key="2">
    <source>
        <dbReference type="ARBA" id="ARBA00022803"/>
    </source>
</evidence>
<feature type="chain" id="PRO_5026356809" evidence="5">
    <location>
        <begin position="19"/>
        <end position="1102"/>
    </location>
</feature>
<dbReference type="InterPro" id="IPR019734">
    <property type="entry name" value="TPR_rpt"/>
</dbReference>
<dbReference type="PANTHER" id="PTHR44943">
    <property type="entry name" value="CELLULOSE SYNTHASE OPERON PROTEIN C"/>
    <property type="match status" value="1"/>
</dbReference>
<evidence type="ECO:0000256" key="5">
    <source>
        <dbReference type="SAM" id="SignalP"/>
    </source>
</evidence>
<keyword evidence="2 3" id="KW-0802">TPR repeat</keyword>
<dbReference type="InterPro" id="IPR051685">
    <property type="entry name" value="Ycf3/AcsC/BcsC/TPR_MFPF"/>
</dbReference>
<keyword evidence="1" id="KW-0677">Repeat</keyword>
<protein>
    <submittedName>
        <fullName evidence="7">DUF5107 domain-containing protein</fullName>
    </submittedName>
</protein>
<feature type="repeat" description="TPR" evidence="3">
    <location>
        <begin position="812"/>
        <end position="845"/>
    </location>
</feature>
<dbReference type="AlphaFoldDB" id="A0A6G1ZHD6"/>
<dbReference type="SMART" id="SM00028">
    <property type="entry name" value="TPR"/>
    <property type="match status" value="8"/>
</dbReference>
<reference evidence="7" key="1">
    <citation type="journal article" date="2019" name="Nat. Med.">
        <title>A library of human gut bacterial isolates paired with longitudinal multiomics data enables mechanistic microbiome research.</title>
        <authorList>
            <person name="Poyet M."/>
            <person name="Groussin M."/>
            <person name="Gibbons S.M."/>
            <person name="Avila-Pacheco J."/>
            <person name="Jiang X."/>
            <person name="Kearney S.M."/>
            <person name="Perrotta A.R."/>
            <person name="Berdy B."/>
            <person name="Zhao S."/>
            <person name="Lieberman T.D."/>
            <person name="Swanson P.K."/>
            <person name="Smith M."/>
            <person name="Roesemann S."/>
            <person name="Alexander J.E."/>
            <person name="Rich S.A."/>
            <person name="Livny J."/>
            <person name="Vlamakis H."/>
            <person name="Clish C."/>
            <person name="Bullock K."/>
            <person name="Deik A."/>
            <person name="Scott J."/>
            <person name="Pierce K.A."/>
            <person name="Xavier R.J."/>
            <person name="Alm E.J."/>
        </authorList>
    </citation>
    <scope>NUCLEOTIDE SEQUENCE</scope>
    <source>
        <strain evidence="7">BIOML-A4</strain>
    </source>
</reference>
<dbReference type="RefSeq" id="WP_010801827.1">
    <property type="nucleotide sequence ID" value="NZ_CAJSYT010000019.1"/>
</dbReference>
<proteinExistence type="predicted"/>
<accession>A0A6G1ZHD6</accession>
<dbReference type="Pfam" id="PF13181">
    <property type="entry name" value="TPR_8"/>
    <property type="match status" value="2"/>
</dbReference>
<feature type="signal peptide" evidence="5">
    <location>
        <begin position="1"/>
        <end position="18"/>
    </location>
</feature>
<evidence type="ECO:0000259" key="6">
    <source>
        <dbReference type="Pfam" id="PF17128"/>
    </source>
</evidence>